<feature type="transmembrane region" description="Helical" evidence="9">
    <location>
        <begin position="282"/>
        <end position="300"/>
    </location>
</feature>
<evidence type="ECO:0000313" key="14">
    <source>
        <dbReference type="Proteomes" id="UP000654345"/>
    </source>
</evidence>
<feature type="transmembrane region" description="Helical" evidence="9">
    <location>
        <begin position="331"/>
        <end position="352"/>
    </location>
</feature>
<keyword evidence="8 9" id="KW-0472">Membrane</keyword>
<keyword evidence="6 9" id="KW-1133">Transmembrane helix</keyword>
<keyword evidence="5 9" id="KW-0653">Protein transport</keyword>
<evidence type="ECO:0000256" key="9">
    <source>
        <dbReference type="HAMAP-Rule" id="MF_01463"/>
    </source>
</evidence>
<dbReference type="InterPro" id="IPR005791">
    <property type="entry name" value="SecD"/>
</dbReference>
<dbReference type="InterPro" id="IPR055344">
    <property type="entry name" value="SecD_SecF_C_bact"/>
</dbReference>
<sequence>MRRGTLALLFLIILLAAGAAFTVFWPNATSQKGGKPLYGINNPFTFHEGLDLQGGVRVLLNPKPGQNPTDDEMATARNLIEQRVNKGLGVNEPVVRTQTTLDGQKSIVVELPGYNSGNQQADVESLLRTGQLEIWNTGTTPLQNGATLNPSDFAADNNGSIKPLFTGNDLDPNSLGVQQNSQTSQYVIAFGMRGDAVGRLSTYTSQNVGKYMTITLDKKVISSAVINSQLPGNGVIEGNFTVDDANQLVQLLKIGALPISFDIGSESTVGATLGQDSITKSLIAGAIGLGIVMLFMLLYYRLPGFLADVALILYSLLTLAVFKMIGVTMSLAGIAGFVLSIGMAVDANVLIFERVKEELREGRLLASAIDIGWKRAWPSIRDSNISTMITCAVLYIFGTNFGATIIVGFATTLFLGVVISMFTAITVTRTFLNLLVPTGVVNHPALFGLPGNATPKAALARRNGTV</sequence>
<dbReference type="InterPro" id="IPR048631">
    <property type="entry name" value="SecD_1st"/>
</dbReference>
<keyword evidence="7 9" id="KW-0811">Translocation</keyword>
<evidence type="ECO:0000256" key="2">
    <source>
        <dbReference type="ARBA" id="ARBA00022448"/>
    </source>
</evidence>
<feature type="domain" description="SecDF P1 head subdomain" evidence="12">
    <location>
        <begin position="163"/>
        <end position="259"/>
    </location>
</feature>
<feature type="transmembrane region" description="Helical" evidence="9">
    <location>
        <begin position="305"/>
        <end position="325"/>
    </location>
</feature>
<comment type="caution">
    <text evidence="13">The sequence shown here is derived from an EMBL/GenBank/DDBJ whole genome shotgun (WGS) entry which is preliminary data.</text>
</comment>
<dbReference type="Gene3D" id="3.30.1360.200">
    <property type="match status" value="1"/>
</dbReference>
<evidence type="ECO:0000259" key="11">
    <source>
        <dbReference type="Pfam" id="PF21760"/>
    </source>
</evidence>
<comment type="similarity">
    <text evidence="9">Belongs to the SecD/SecF family. SecD subfamily.</text>
</comment>
<dbReference type="Pfam" id="PF21760">
    <property type="entry name" value="SecD_1st"/>
    <property type="match status" value="1"/>
</dbReference>
<evidence type="ECO:0000256" key="8">
    <source>
        <dbReference type="ARBA" id="ARBA00023136"/>
    </source>
</evidence>
<dbReference type="HAMAP" id="MF_01463_B">
    <property type="entry name" value="SecD_B"/>
    <property type="match status" value="1"/>
</dbReference>
<evidence type="ECO:0000259" key="12">
    <source>
        <dbReference type="Pfam" id="PF22599"/>
    </source>
</evidence>
<name>A0ABQ3UIA2_9CHLR</name>
<reference evidence="13 14" key="1">
    <citation type="journal article" date="2021" name="Int. J. Syst. Evol. Microbiol.">
        <title>Reticulibacter mediterranei gen. nov., sp. nov., within the new family Reticulibacteraceae fam. nov., and Ktedonospora formicarum gen. nov., sp. nov., Ktedonobacter robiniae sp. nov., Dictyobacter formicarum sp. nov. and Dictyobacter arantiisoli sp. nov., belonging to the class Ktedonobacteria.</title>
        <authorList>
            <person name="Yabe S."/>
            <person name="Zheng Y."/>
            <person name="Wang C.M."/>
            <person name="Sakai Y."/>
            <person name="Abe K."/>
            <person name="Yokota A."/>
            <person name="Donadio S."/>
            <person name="Cavaletti L."/>
            <person name="Monciardini P."/>
        </authorList>
    </citation>
    <scope>NUCLEOTIDE SEQUENCE [LARGE SCALE GENOMIC DNA]</scope>
    <source>
        <strain evidence="13 14">SOSP1-30</strain>
    </source>
</reference>
<dbReference type="PANTHER" id="PTHR30081">
    <property type="entry name" value="PROTEIN-EXPORT MEMBRANE PROTEIN SEC"/>
    <property type="match status" value="1"/>
</dbReference>
<dbReference type="NCBIfam" id="TIGR01129">
    <property type="entry name" value="secD"/>
    <property type="match status" value="1"/>
</dbReference>
<gene>
    <name evidence="9 13" type="primary">secD</name>
    <name evidence="13" type="ORF">KSB_09210</name>
</gene>
<comment type="caution">
    <text evidence="9">Lacks conserved residue(s) required for the propagation of feature annotation.</text>
</comment>
<dbReference type="Gene3D" id="3.30.70.3400">
    <property type="match status" value="1"/>
</dbReference>
<dbReference type="Pfam" id="PF22599">
    <property type="entry name" value="SecDF_P1_head"/>
    <property type="match status" value="1"/>
</dbReference>
<keyword evidence="14" id="KW-1185">Reference proteome</keyword>
<protein>
    <recommendedName>
        <fullName evidence="9">Protein translocase subunit SecD</fullName>
    </recommendedName>
</protein>
<comment type="subcellular location">
    <subcellularLocation>
        <location evidence="1 9">Cell membrane</location>
        <topology evidence="1 9">Multi-pass membrane protein</topology>
    </subcellularLocation>
</comment>
<dbReference type="InterPro" id="IPR054384">
    <property type="entry name" value="SecDF_P1_head"/>
</dbReference>
<proteinExistence type="inferred from homology"/>
<comment type="subunit">
    <text evidence="9">Forms a complex with SecF. Part of the essential Sec protein translocation apparatus which comprises SecA, SecYEG and auxiliary proteins SecDF. Other proteins may also be involved.</text>
</comment>
<dbReference type="RefSeq" id="WP_201369354.1">
    <property type="nucleotide sequence ID" value="NZ_BNJG01000001.1"/>
</dbReference>
<organism evidence="13 14">
    <name type="scientific">Ktedonobacter robiniae</name>
    <dbReference type="NCBI Taxonomy" id="2778365"/>
    <lineage>
        <taxon>Bacteria</taxon>
        <taxon>Bacillati</taxon>
        <taxon>Chloroflexota</taxon>
        <taxon>Ktedonobacteria</taxon>
        <taxon>Ktedonobacterales</taxon>
        <taxon>Ktedonobacteraceae</taxon>
        <taxon>Ktedonobacter</taxon>
    </lineage>
</organism>
<feature type="domain" description="Protein export membrane protein SecD/SecF C-terminal" evidence="10">
    <location>
        <begin position="261"/>
        <end position="432"/>
    </location>
</feature>
<keyword evidence="3 9" id="KW-1003">Cell membrane</keyword>
<evidence type="ECO:0000256" key="5">
    <source>
        <dbReference type="ARBA" id="ARBA00022927"/>
    </source>
</evidence>
<dbReference type="NCBIfam" id="TIGR00916">
    <property type="entry name" value="2A0604s01"/>
    <property type="match status" value="1"/>
</dbReference>
<dbReference type="SUPFAM" id="SSF82866">
    <property type="entry name" value="Multidrug efflux transporter AcrB transmembrane domain"/>
    <property type="match status" value="1"/>
</dbReference>
<dbReference type="Gene3D" id="1.20.1640.10">
    <property type="entry name" value="Multidrug efflux transporter AcrB transmembrane domain"/>
    <property type="match status" value="1"/>
</dbReference>
<evidence type="ECO:0000256" key="4">
    <source>
        <dbReference type="ARBA" id="ARBA00022692"/>
    </source>
</evidence>
<accession>A0ABQ3UIA2</accession>
<evidence type="ECO:0000256" key="6">
    <source>
        <dbReference type="ARBA" id="ARBA00022989"/>
    </source>
</evidence>
<evidence type="ECO:0000256" key="3">
    <source>
        <dbReference type="ARBA" id="ARBA00022475"/>
    </source>
</evidence>
<dbReference type="Proteomes" id="UP000654345">
    <property type="component" value="Unassembled WGS sequence"/>
</dbReference>
<feature type="domain" description="Protein translocase subunit SecDF P1" evidence="11">
    <location>
        <begin position="73"/>
        <end position="134"/>
    </location>
</feature>
<evidence type="ECO:0000256" key="7">
    <source>
        <dbReference type="ARBA" id="ARBA00023010"/>
    </source>
</evidence>
<keyword evidence="2 9" id="KW-0813">Transport</keyword>
<dbReference type="Pfam" id="PF02355">
    <property type="entry name" value="SecD_SecF_C"/>
    <property type="match status" value="1"/>
</dbReference>
<dbReference type="PANTHER" id="PTHR30081:SF1">
    <property type="entry name" value="PROTEIN TRANSLOCASE SUBUNIT SECD"/>
    <property type="match status" value="1"/>
</dbReference>
<dbReference type="EMBL" id="BNJG01000001">
    <property type="protein sequence ID" value="GHO52446.1"/>
    <property type="molecule type" value="Genomic_DNA"/>
</dbReference>
<dbReference type="InterPro" id="IPR022813">
    <property type="entry name" value="SecD/SecF_arch_bac"/>
</dbReference>
<evidence type="ECO:0000256" key="1">
    <source>
        <dbReference type="ARBA" id="ARBA00004651"/>
    </source>
</evidence>
<evidence type="ECO:0000313" key="13">
    <source>
        <dbReference type="EMBL" id="GHO52446.1"/>
    </source>
</evidence>
<feature type="transmembrane region" description="Helical" evidence="9">
    <location>
        <begin position="413"/>
        <end position="432"/>
    </location>
</feature>
<dbReference type="InterPro" id="IPR048634">
    <property type="entry name" value="SecD_SecF_C"/>
</dbReference>
<keyword evidence="4 9" id="KW-0812">Transmembrane</keyword>
<evidence type="ECO:0000259" key="10">
    <source>
        <dbReference type="Pfam" id="PF02355"/>
    </source>
</evidence>
<comment type="function">
    <text evidence="9">Part of the Sec protein translocase complex. Interacts with the SecYEG preprotein conducting channel. SecDF uses the proton motive force (PMF) to complete protein translocation after the ATP-dependent function of SecA.</text>
</comment>